<keyword evidence="3" id="KW-1185">Reference proteome</keyword>
<proteinExistence type="predicted"/>
<gene>
    <name evidence="2" type="ORF">jaqu_05870</name>
</gene>
<dbReference type="EMBL" id="JYFE01000016">
    <property type="protein sequence ID" value="KIT17696.1"/>
    <property type="molecule type" value="Genomic_DNA"/>
</dbReference>
<dbReference type="Proteomes" id="UP000032232">
    <property type="component" value="Unassembled WGS sequence"/>
</dbReference>
<comment type="caution">
    <text evidence="2">The sequence shown here is derived from an EMBL/GenBank/DDBJ whole genome shotgun (WGS) entry which is preliminary data.</text>
</comment>
<sequence>MGYDPPDHIRRESLMIRLIPILILSTCVASTGTSRNEGSPTVPASPVLAVAAPSALPPGPGGGDAPENGRDAL</sequence>
<dbReference type="STRING" id="935700.jaqu_05870"/>
<protein>
    <submittedName>
        <fullName evidence="2">Uncharacterized protein</fullName>
    </submittedName>
</protein>
<name>A0A0D1EL39_9RHOB</name>
<accession>A0A0D1EL39</accession>
<dbReference type="PATRIC" id="fig|935700.4.peg.621"/>
<dbReference type="AlphaFoldDB" id="A0A0D1EL39"/>
<evidence type="ECO:0000313" key="2">
    <source>
        <dbReference type="EMBL" id="KIT17696.1"/>
    </source>
</evidence>
<reference evidence="2 3" key="1">
    <citation type="submission" date="2015-02" db="EMBL/GenBank/DDBJ databases">
        <title>Genome Sequence of Jannaschia aquimarina DSM28248, a member of the Roseobacter clade.</title>
        <authorList>
            <person name="Voget S."/>
            <person name="Daniel R."/>
        </authorList>
    </citation>
    <scope>NUCLEOTIDE SEQUENCE [LARGE SCALE GENOMIC DNA]</scope>
    <source>
        <strain evidence="2 3">GSW-M26</strain>
    </source>
</reference>
<evidence type="ECO:0000313" key="3">
    <source>
        <dbReference type="Proteomes" id="UP000032232"/>
    </source>
</evidence>
<evidence type="ECO:0000256" key="1">
    <source>
        <dbReference type="SAM" id="MobiDB-lite"/>
    </source>
</evidence>
<feature type="region of interest" description="Disordered" evidence="1">
    <location>
        <begin position="51"/>
        <end position="73"/>
    </location>
</feature>
<organism evidence="2 3">
    <name type="scientific">Jannaschia aquimarina</name>
    <dbReference type="NCBI Taxonomy" id="935700"/>
    <lineage>
        <taxon>Bacteria</taxon>
        <taxon>Pseudomonadati</taxon>
        <taxon>Pseudomonadota</taxon>
        <taxon>Alphaproteobacteria</taxon>
        <taxon>Rhodobacterales</taxon>
        <taxon>Roseobacteraceae</taxon>
        <taxon>Jannaschia</taxon>
    </lineage>
</organism>